<proteinExistence type="inferred from homology"/>
<keyword evidence="12" id="KW-0808">Transferase</keyword>
<evidence type="ECO:0000256" key="4">
    <source>
        <dbReference type="ARBA" id="ARBA00005173"/>
    </source>
</evidence>
<keyword evidence="13" id="KW-1185">Reference proteome</keyword>
<comment type="caution">
    <text evidence="12">The sequence shown here is derived from an EMBL/GenBank/DDBJ whole genome shotgun (WGS) entry which is preliminary data.</text>
</comment>
<keyword evidence="8 11" id="KW-0663">Pyridoxal phosphate</keyword>
<evidence type="ECO:0000256" key="7">
    <source>
        <dbReference type="ARBA" id="ARBA00012143"/>
    </source>
</evidence>
<dbReference type="Gene3D" id="3.90.1150.10">
    <property type="entry name" value="Aspartate Aminotransferase, domain 1"/>
    <property type="match status" value="1"/>
</dbReference>
<reference evidence="12 13" key="1">
    <citation type="submission" date="2023-12" db="EMBL/GenBank/DDBJ databases">
        <title>A high-quality genome assembly for Dillenia turbinata (Dilleniales).</title>
        <authorList>
            <person name="Chanderbali A."/>
        </authorList>
    </citation>
    <scope>NUCLEOTIDE SEQUENCE [LARGE SCALE GENOMIC DNA]</scope>
    <source>
        <strain evidence="12">LSX21</strain>
        <tissue evidence="12">Leaf</tissue>
    </source>
</reference>
<dbReference type="SUPFAM" id="SSF53383">
    <property type="entry name" value="PLP-dependent transferases"/>
    <property type="match status" value="1"/>
</dbReference>
<organism evidence="12 13">
    <name type="scientific">Dillenia turbinata</name>
    <dbReference type="NCBI Taxonomy" id="194707"/>
    <lineage>
        <taxon>Eukaryota</taxon>
        <taxon>Viridiplantae</taxon>
        <taxon>Streptophyta</taxon>
        <taxon>Embryophyta</taxon>
        <taxon>Tracheophyta</taxon>
        <taxon>Spermatophyta</taxon>
        <taxon>Magnoliopsida</taxon>
        <taxon>eudicotyledons</taxon>
        <taxon>Gunneridae</taxon>
        <taxon>Pentapetalae</taxon>
        <taxon>Dilleniales</taxon>
        <taxon>Dilleniaceae</taxon>
        <taxon>Dillenia</taxon>
    </lineage>
</organism>
<dbReference type="Gene3D" id="3.40.640.10">
    <property type="entry name" value="Type I PLP-dependent aspartate aminotransferase-like (Major domain)"/>
    <property type="match status" value="1"/>
</dbReference>
<dbReference type="InterPro" id="IPR004639">
    <property type="entry name" value="4pyrrol_synth_GluAld_NH2Trfase"/>
</dbReference>
<comment type="pathway">
    <text evidence="3">Porphyrin-containing compound metabolism; protoporphyrin-IX biosynthesis; 5-aminolevulinate from L-glutamyl-tRNA(Glu): step 2/2.</text>
</comment>
<evidence type="ECO:0000256" key="3">
    <source>
        <dbReference type="ARBA" id="ARBA00004819"/>
    </source>
</evidence>
<evidence type="ECO:0000256" key="11">
    <source>
        <dbReference type="RuleBase" id="RU003560"/>
    </source>
</evidence>
<dbReference type="InterPro" id="IPR015421">
    <property type="entry name" value="PyrdxlP-dep_Trfase_major"/>
</dbReference>
<dbReference type="GO" id="GO:0042286">
    <property type="term" value="F:glutamate-1-semialdehyde 2,1-aminomutase activity"/>
    <property type="evidence" value="ECO:0007669"/>
    <property type="project" value="UniProtKB-EC"/>
</dbReference>
<evidence type="ECO:0000256" key="1">
    <source>
        <dbReference type="ARBA" id="ARBA00001579"/>
    </source>
</evidence>
<keyword evidence="12" id="KW-0032">Aminotransferase</keyword>
<accession>A0AAN8V3W0</accession>
<dbReference type="InterPro" id="IPR049704">
    <property type="entry name" value="Aminotrans_3_PPA_site"/>
</dbReference>
<dbReference type="EMBL" id="JBAMMX010000020">
    <property type="protein sequence ID" value="KAK6920472.1"/>
    <property type="molecule type" value="Genomic_DNA"/>
</dbReference>
<gene>
    <name evidence="12" type="ORF">RJ641_014150</name>
</gene>
<dbReference type="NCBIfam" id="NF000818">
    <property type="entry name" value="PRK00062.1"/>
    <property type="match status" value="1"/>
</dbReference>
<dbReference type="InterPro" id="IPR015422">
    <property type="entry name" value="PyrdxlP-dep_Trfase_small"/>
</dbReference>
<comment type="cofactor">
    <cofactor evidence="2">
        <name>pyridoxal 5'-phosphate</name>
        <dbReference type="ChEBI" id="CHEBI:597326"/>
    </cofactor>
</comment>
<dbReference type="EC" id="5.4.3.8" evidence="7"/>
<dbReference type="FunFam" id="3.90.1150.10:FF:000012">
    <property type="entry name" value="Glutamate-1-semialdehyde 2,1-aminomutase"/>
    <property type="match status" value="1"/>
</dbReference>
<protein>
    <recommendedName>
        <fullName evidence="7">glutamate-1-semialdehyde 2,1-aminomutase</fullName>
        <ecNumber evidence="7">5.4.3.8</ecNumber>
    </recommendedName>
</protein>
<dbReference type="GO" id="GO:0006779">
    <property type="term" value="P:porphyrin-containing compound biosynthetic process"/>
    <property type="evidence" value="ECO:0007669"/>
    <property type="project" value="UniProtKB-KW"/>
</dbReference>
<dbReference type="InterPro" id="IPR005814">
    <property type="entry name" value="Aminotrans_3"/>
</dbReference>
<evidence type="ECO:0000313" key="12">
    <source>
        <dbReference type="EMBL" id="KAK6920472.1"/>
    </source>
</evidence>
<comment type="catalytic activity">
    <reaction evidence="1">
        <text>(S)-4-amino-5-oxopentanoate = 5-aminolevulinate</text>
        <dbReference type="Rhea" id="RHEA:14265"/>
        <dbReference type="ChEBI" id="CHEBI:57501"/>
        <dbReference type="ChEBI" id="CHEBI:356416"/>
        <dbReference type="EC" id="5.4.3.8"/>
    </reaction>
</comment>
<dbReference type="Proteomes" id="UP001370490">
    <property type="component" value="Unassembled WGS sequence"/>
</dbReference>
<dbReference type="PANTHER" id="PTHR43713:SF3">
    <property type="entry name" value="GLUTAMATE-1-SEMIALDEHYDE 2,1-AMINOMUTASE 1, CHLOROPLASTIC-RELATED"/>
    <property type="match status" value="1"/>
</dbReference>
<dbReference type="PANTHER" id="PTHR43713">
    <property type="entry name" value="GLUTAMATE-1-SEMIALDEHYDE 2,1-AMINOMUTASE"/>
    <property type="match status" value="1"/>
</dbReference>
<dbReference type="NCBIfam" id="TIGR00713">
    <property type="entry name" value="hemL"/>
    <property type="match status" value="1"/>
</dbReference>
<evidence type="ECO:0000256" key="8">
    <source>
        <dbReference type="ARBA" id="ARBA00022898"/>
    </source>
</evidence>
<dbReference type="InterPro" id="IPR015424">
    <property type="entry name" value="PyrdxlP-dep_Trfase"/>
</dbReference>
<comment type="subunit">
    <text evidence="6">Homodimer.</text>
</comment>
<evidence type="ECO:0000256" key="2">
    <source>
        <dbReference type="ARBA" id="ARBA00001933"/>
    </source>
</evidence>
<dbReference type="GO" id="GO:0009507">
    <property type="term" value="C:chloroplast"/>
    <property type="evidence" value="ECO:0007669"/>
    <property type="project" value="TreeGrafter"/>
</dbReference>
<dbReference type="HAMAP" id="MF_00375">
    <property type="entry name" value="HemL_aminotrans_3"/>
    <property type="match status" value="1"/>
</dbReference>
<name>A0AAN8V3W0_9MAGN</name>
<sequence>MASVSGVGLSWSLKVSRMPSSVSSQSRTSSRRVVKMAVSVENKPKSFTLQKSEEAFSAAKELMPGGVNSPVRAFKSVGGQPVVMDSVKGAYMWDIDGNKYIDYVGSWGPAIIGHADEEVLAALAETMKKGTSFGAPCLLENVLAEMVISAVPSVEMVRFVNSGTEACMGAIRLARAFTRRPKIIKFEGCYHGHADPFLVKAGSGVATLGLPDSPGVPRGSTIDTLTSPYNDISTVQRLFEQHQGEIAAVILEPVVGNSGFIAPKPDFHNALCQITKENGALFIFDEVMTGFRLAYGGAQEYFGITPDLTTLGKIIGGGLPVGAYGGRRGIMEMVAPAGPMYQAGTLSGNPLAMTAGIKTLERLKQPGTYEYLNKITGDLIQGILDAGKKAGHELCGGYISGMFGFFFTEGPVYNFEDAKKSDTAKFARFYRGMLEQGVYFAPSQFEAGFTSLAHTPEDIQQTIAAAEKVFQRI</sequence>
<evidence type="ECO:0000256" key="6">
    <source>
        <dbReference type="ARBA" id="ARBA00011738"/>
    </source>
</evidence>
<evidence type="ECO:0000256" key="5">
    <source>
        <dbReference type="ARBA" id="ARBA00008981"/>
    </source>
</evidence>
<comment type="similarity">
    <text evidence="5">Belongs to the class-III pyridoxal-phosphate-dependent aminotransferase family. HemL subfamily.</text>
</comment>
<dbReference type="GO" id="GO:0008483">
    <property type="term" value="F:transaminase activity"/>
    <property type="evidence" value="ECO:0007669"/>
    <property type="project" value="UniProtKB-KW"/>
</dbReference>
<evidence type="ECO:0000313" key="13">
    <source>
        <dbReference type="Proteomes" id="UP001370490"/>
    </source>
</evidence>
<comment type="pathway">
    <text evidence="4">Porphyrin-containing compound metabolism; chlorophyll biosynthesis.</text>
</comment>
<keyword evidence="10" id="KW-0627">Porphyrin biosynthesis</keyword>
<dbReference type="CDD" id="cd00610">
    <property type="entry name" value="OAT_like"/>
    <property type="match status" value="1"/>
</dbReference>
<dbReference type="AlphaFoldDB" id="A0AAN8V3W0"/>
<dbReference type="Pfam" id="PF00202">
    <property type="entry name" value="Aminotran_3"/>
    <property type="match status" value="1"/>
</dbReference>
<dbReference type="PROSITE" id="PS00600">
    <property type="entry name" value="AA_TRANSFER_CLASS_3"/>
    <property type="match status" value="1"/>
</dbReference>
<evidence type="ECO:0000256" key="9">
    <source>
        <dbReference type="ARBA" id="ARBA00023235"/>
    </source>
</evidence>
<keyword evidence="9" id="KW-0413">Isomerase</keyword>
<evidence type="ECO:0000256" key="10">
    <source>
        <dbReference type="ARBA" id="ARBA00023244"/>
    </source>
</evidence>
<dbReference type="GO" id="GO:0030170">
    <property type="term" value="F:pyridoxal phosphate binding"/>
    <property type="evidence" value="ECO:0007669"/>
    <property type="project" value="InterPro"/>
</dbReference>
<dbReference type="FunFam" id="3.40.640.10:FF:000021">
    <property type="entry name" value="Glutamate-1-semialdehyde 2,1-aminomutase"/>
    <property type="match status" value="1"/>
</dbReference>